<evidence type="ECO:0000313" key="1">
    <source>
        <dbReference type="EMBL" id="CAD8718263.1"/>
    </source>
</evidence>
<organism evidence="1">
    <name type="scientific">Chromulina nebulosa</name>
    <dbReference type="NCBI Taxonomy" id="96789"/>
    <lineage>
        <taxon>Eukaryota</taxon>
        <taxon>Sar</taxon>
        <taxon>Stramenopiles</taxon>
        <taxon>Ochrophyta</taxon>
        <taxon>Chrysophyceae</taxon>
        <taxon>Chromulinales</taxon>
        <taxon>Chromulinaceae</taxon>
        <taxon>Chromulina</taxon>
    </lineage>
</organism>
<name>A0A7S0SVX4_9STRA</name>
<sequence length="283" mass="32143">MIPFTFEGYNKLMEEINCLPSSSFPFQWKTGIKKEDFSSIVQESWHYKGDFLVDNGSVLIYRKSPTSSIHEQAEKAIDVSIVRFNTLLSQDDSYPVDSTGQSSVIVNNCYYTVDGSWMVSRRLCNIPSVILEHSYSSDLRITHIKVLNILENINIKCGILFDTERMDDNSFALIAYTIRKDENDNIFIPNVFSFGNATPSANTINFINSLNPNNLVGIGLSNNLDGCTLPNLQMYELIINHQDLLSGWIGNGNINQNIIIDDCKIDLYKVRTKIMNMRNMSFC</sequence>
<gene>
    <name evidence="1" type="ORF">CNEB1095_LOCUS2745</name>
</gene>
<proteinExistence type="predicted"/>
<protein>
    <submittedName>
        <fullName evidence="1">Uncharacterized protein</fullName>
    </submittedName>
</protein>
<dbReference type="EMBL" id="HBFD01004232">
    <property type="protein sequence ID" value="CAD8718263.1"/>
    <property type="molecule type" value="Transcribed_RNA"/>
</dbReference>
<reference evidence="1" key="1">
    <citation type="submission" date="2021-01" db="EMBL/GenBank/DDBJ databases">
        <authorList>
            <person name="Corre E."/>
            <person name="Pelletier E."/>
            <person name="Niang G."/>
            <person name="Scheremetjew M."/>
            <person name="Finn R."/>
            <person name="Kale V."/>
            <person name="Holt S."/>
            <person name="Cochrane G."/>
            <person name="Meng A."/>
            <person name="Brown T."/>
            <person name="Cohen L."/>
        </authorList>
    </citation>
    <scope>NUCLEOTIDE SEQUENCE</scope>
    <source>
        <strain evidence="1">UTEXLB2642</strain>
    </source>
</reference>
<dbReference type="AlphaFoldDB" id="A0A7S0SVX4"/>
<accession>A0A7S0SVX4</accession>